<dbReference type="PANTHER" id="PTHR43707:SF1">
    <property type="entry name" value="HISTIDINE--TRNA LIGASE, MITOCHONDRIAL-RELATED"/>
    <property type="match status" value="1"/>
</dbReference>
<dbReference type="OrthoDB" id="8659at2157"/>
<accession>A0A1V0N663</accession>
<organism evidence="8 9">
    <name type="scientific">Ferroplasma acidiphilum</name>
    <dbReference type="NCBI Taxonomy" id="74969"/>
    <lineage>
        <taxon>Archaea</taxon>
        <taxon>Methanobacteriati</taxon>
        <taxon>Thermoplasmatota</taxon>
        <taxon>Thermoplasmata</taxon>
        <taxon>Thermoplasmatales</taxon>
        <taxon>Ferroplasmaceae</taxon>
        <taxon>Ferroplasma</taxon>
    </lineage>
</organism>
<reference evidence="8 9" key="1">
    <citation type="submission" date="2011-10" db="EMBL/GenBank/DDBJ databases">
        <title>Metabolic and evolutionary patterns in the extreme acidophile Ferroplasma acidiphilum.</title>
        <authorList>
            <person name="Golyshina O.V."/>
            <person name="Kozyavkin S.A."/>
            <person name="Tatusov R.L."/>
            <person name="Slesarev A.I."/>
            <person name="Golyshin P.N."/>
        </authorList>
    </citation>
    <scope>NUCLEOTIDE SEQUENCE [LARGE SCALE GENOMIC DNA]</scope>
    <source>
        <strain evidence="9">Y</strain>
    </source>
</reference>
<dbReference type="AlphaFoldDB" id="A0A1V0N663"/>
<dbReference type="InterPro" id="IPR004516">
    <property type="entry name" value="HisRS/HisZ"/>
</dbReference>
<dbReference type="InterPro" id="IPR036621">
    <property type="entry name" value="Anticodon-bd_dom_sf"/>
</dbReference>
<dbReference type="InterPro" id="IPR004154">
    <property type="entry name" value="Anticodon-bd"/>
</dbReference>
<dbReference type="PIRSF" id="PIRSF001549">
    <property type="entry name" value="His-tRNA_synth"/>
    <property type="match status" value="1"/>
</dbReference>
<keyword evidence="5" id="KW-0067">ATP-binding</keyword>
<evidence type="ECO:0000256" key="2">
    <source>
        <dbReference type="ARBA" id="ARBA00008226"/>
    </source>
</evidence>
<dbReference type="KEGG" id="fai:FAD_1768"/>
<dbReference type="InterPro" id="IPR015807">
    <property type="entry name" value="His-tRNA-ligase"/>
</dbReference>
<feature type="binding site" evidence="6">
    <location>
        <position position="125"/>
    </location>
    <ligand>
        <name>L-histidine</name>
        <dbReference type="ChEBI" id="CHEBI:57595"/>
    </ligand>
</feature>
<comment type="similarity">
    <text evidence="2 5">Belongs to the class-II aminoacyl-tRNA synthetase family.</text>
</comment>
<dbReference type="CDD" id="cd00773">
    <property type="entry name" value="HisRS-like_core"/>
    <property type="match status" value="1"/>
</dbReference>
<keyword evidence="3 5" id="KW-0547">Nucleotide-binding</keyword>
<dbReference type="EC" id="6.1.1.21" evidence="5"/>
<dbReference type="Pfam" id="PF03129">
    <property type="entry name" value="HGTP_anticodon"/>
    <property type="match status" value="1"/>
</dbReference>
<dbReference type="RefSeq" id="WP_081143078.1">
    <property type="nucleotide sequence ID" value="NZ_CP015363.1"/>
</dbReference>
<dbReference type="Proteomes" id="UP000192050">
    <property type="component" value="Chromosome"/>
</dbReference>
<keyword evidence="5 8" id="KW-0030">Aminoacyl-tRNA synthetase</keyword>
<keyword evidence="5" id="KW-0963">Cytoplasm</keyword>
<dbReference type="Gene3D" id="3.30.930.10">
    <property type="entry name" value="Bira Bifunctional Protein, Domain 2"/>
    <property type="match status" value="1"/>
</dbReference>
<dbReference type="InterPro" id="IPR041715">
    <property type="entry name" value="HisRS-like_core"/>
</dbReference>
<evidence type="ECO:0000259" key="7">
    <source>
        <dbReference type="PROSITE" id="PS50862"/>
    </source>
</evidence>
<dbReference type="GO" id="GO:0005737">
    <property type="term" value="C:cytoplasm"/>
    <property type="evidence" value="ECO:0007669"/>
    <property type="project" value="UniProtKB-SubCell"/>
</dbReference>
<dbReference type="HAMAP" id="MF_00127">
    <property type="entry name" value="His_tRNA_synth"/>
    <property type="match status" value="1"/>
</dbReference>
<evidence type="ECO:0000256" key="4">
    <source>
        <dbReference type="ARBA" id="ARBA00047639"/>
    </source>
</evidence>
<keyword evidence="5" id="KW-0648">Protein biosynthesis</keyword>
<feature type="binding site" evidence="6">
    <location>
        <position position="107"/>
    </location>
    <ligand>
        <name>L-histidine</name>
        <dbReference type="ChEBI" id="CHEBI:57595"/>
    </ligand>
</feature>
<evidence type="ECO:0000313" key="9">
    <source>
        <dbReference type="Proteomes" id="UP000192050"/>
    </source>
</evidence>
<evidence type="ECO:0000313" key="8">
    <source>
        <dbReference type="EMBL" id="ARD85607.1"/>
    </source>
</evidence>
<dbReference type="GO" id="GO:0004821">
    <property type="term" value="F:histidine-tRNA ligase activity"/>
    <property type="evidence" value="ECO:0007669"/>
    <property type="project" value="UniProtKB-UniRule"/>
</dbReference>
<dbReference type="EMBL" id="CP015363">
    <property type="protein sequence ID" value="ARD85607.1"/>
    <property type="molecule type" value="Genomic_DNA"/>
</dbReference>
<dbReference type="PANTHER" id="PTHR43707">
    <property type="entry name" value="HISTIDYL-TRNA SYNTHETASE"/>
    <property type="match status" value="1"/>
</dbReference>
<sequence length="429" mass="49425">MKVEKLKGFRDHYPEDMEVRNYFFKKITNAAENFGYQLIDFPSLEPLDLYRLKSGTEIVNQTFSFTDKGGREVTMIPEATPSTVRLLTARKDLPRPVRWYSFPKVWRYEEPQEGRFREHYQFNADVFGLDSEEADAEIVGLASSILDYLGLSGVYEININDRFLMEYVLKDLNIEDIPDAFSIIDKYKKVDKSSFVEAFKGIGAGEDEIKKILSLLGEKVDIGNLEKKIKRVVNNYEEIKPRIERIKKTFDLIGLYTESKINFDFSIVRGLSYYTGIVFEAFDVKGELRAILGGGRYDGLSQLFTQEKIPAAGFAIGDAVIELLLKRQNLWLKRNMKESYYICNLSSENYDYIIKIASVIRSLNKIAVVDMTHRKISSQMKSASDFDFAIIIGEREIEEETMTVKNMHSSEQSTIGYDEFFLKLRSGNN</sequence>
<feature type="binding site" evidence="6">
    <location>
        <position position="121"/>
    </location>
    <ligand>
        <name>L-histidine</name>
        <dbReference type="ChEBI" id="CHEBI:57595"/>
    </ligand>
</feature>
<dbReference type="STRING" id="74969.FAD_1768"/>
<feature type="binding site" evidence="6">
    <location>
        <begin position="78"/>
        <end position="80"/>
    </location>
    <ligand>
        <name>L-histidine</name>
        <dbReference type="ChEBI" id="CHEBI:57595"/>
    </ligand>
</feature>
<dbReference type="PROSITE" id="PS50862">
    <property type="entry name" value="AA_TRNA_LIGASE_II"/>
    <property type="match status" value="1"/>
</dbReference>
<keyword evidence="5" id="KW-0436">Ligase</keyword>
<feature type="binding site" evidence="6">
    <location>
        <position position="269"/>
    </location>
    <ligand>
        <name>L-histidine</name>
        <dbReference type="ChEBI" id="CHEBI:57595"/>
    </ligand>
</feature>
<comment type="subcellular location">
    <subcellularLocation>
        <location evidence="1 5">Cytoplasm</location>
    </subcellularLocation>
</comment>
<dbReference type="GeneID" id="31677259"/>
<feature type="binding site" evidence="6">
    <location>
        <begin position="273"/>
        <end position="274"/>
    </location>
    <ligand>
        <name>L-histidine</name>
        <dbReference type="ChEBI" id="CHEBI:57595"/>
    </ligand>
</feature>
<name>A0A1V0N663_9ARCH</name>
<protein>
    <recommendedName>
        <fullName evidence="5">Histidine--tRNA ligase</fullName>
        <ecNumber evidence="5">6.1.1.21</ecNumber>
    </recommendedName>
    <alternativeName>
        <fullName evidence="5">Histidyl-tRNA synthetase</fullName>
        <shortName evidence="5">HisRS</shortName>
    </alternativeName>
</protein>
<dbReference type="SUPFAM" id="SSF55681">
    <property type="entry name" value="Class II aaRS and biotin synthetases"/>
    <property type="match status" value="1"/>
</dbReference>
<evidence type="ECO:0000256" key="3">
    <source>
        <dbReference type="ARBA" id="ARBA00022741"/>
    </source>
</evidence>
<gene>
    <name evidence="5 8" type="primary">hisS</name>
    <name evidence="8" type="ORF">FAD_1768</name>
</gene>
<dbReference type="InterPro" id="IPR045864">
    <property type="entry name" value="aa-tRNA-synth_II/BPL/LPL"/>
</dbReference>
<evidence type="ECO:0000256" key="5">
    <source>
        <dbReference type="HAMAP-Rule" id="MF_00127"/>
    </source>
</evidence>
<dbReference type="GO" id="GO:0006427">
    <property type="term" value="P:histidyl-tRNA aminoacylation"/>
    <property type="evidence" value="ECO:0007669"/>
    <property type="project" value="UniProtKB-UniRule"/>
</dbReference>
<dbReference type="NCBIfam" id="TIGR00442">
    <property type="entry name" value="hisS"/>
    <property type="match status" value="1"/>
</dbReference>
<dbReference type="Pfam" id="PF13393">
    <property type="entry name" value="tRNA-synt_His"/>
    <property type="match status" value="1"/>
</dbReference>
<dbReference type="Gene3D" id="3.40.50.800">
    <property type="entry name" value="Anticodon-binding domain"/>
    <property type="match status" value="1"/>
</dbReference>
<feature type="domain" description="Aminoacyl-transfer RNA synthetases class-II family profile" evidence="7">
    <location>
        <begin position="32"/>
        <end position="325"/>
    </location>
</feature>
<dbReference type="GO" id="GO:0005524">
    <property type="term" value="F:ATP binding"/>
    <property type="evidence" value="ECO:0007669"/>
    <property type="project" value="UniProtKB-UniRule"/>
</dbReference>
<keyword evidence="9" id="KW-1185">Reference proteome</keyword>
<proteinExistence type="inferred from homology"/>
<evidence type="ECO:0000256" key="6">
    <source>
        <dbReference type="PIRSR" id="PIRSR001549-1"/>
    </source>
</evidence>
<comment type="catalytic activity">
    <reaction evidence="4 5">
        <text>tRNA(His) + L-histidine + ATP = L-histidyl-tRNA(His) + AMP + diphosphate + H(+)</text>
        <dbReference type="Rhea" id="RHEA:17313"/>
        <dbReference type="Rhea" id="RHEA-COMP:9665"/>
        <dbReference type="Rhea" id="RHEA-COMP:9689"/>
        <dbReference type="ChEBI" id="CHEBI:15378"/>
        <dbReference type="ChEBI" id="CHEBI:30616"/>
        <dbReference type="ChEBI" id="CHEBI:33019"/>
        <dbReference type="ChEBI" id="CHEBI:57595"/>
        <dbReference type="ChEBI" id="CHEBI:78442"/>
        <dbReference type="ChEBI" id="CHEBI:78527"/>
        <dbReference type="ChEBI" id="CHEBI:456215"/>
        <dbReference type="EC" id="6.1.1.21"/>
    </reaction>
</comment>
<evidence type="ECO:0000256" key="1">
    <source>
        <dbReference type="ARBA" id="ARBA00004496"/>
    </source>
</evidence>
<dbReference type="InterPro" id="IPR006195">
    <property type="entry name" value="aa-tRNA-synth_II"/>
</dbReference>
<dbReference type="SUPFAM" id="SSF52954">
    <property type="entry name" value="Class II aaRS ABD-related"/>
    <property type="match status" value="1"/>
</dbReference>